<dbReference type="SMART" id="SM00212">
    <property type="entry name" value="UBCc"/>
    <property type="match status" value="1"/>
</dbReference>
<evidence type="ECO:0000256" key="4">
    <source>
        <dbReference type="ARBA" id="ARBA00022786"/>
    </source>
</evidence>
<feature type="compositionally biased region" description="Acidic residues" evidence="6">
    <location>
        <begin position="29"/>
        <end position="39"/>
    </location>
</feature>
<feature type="compositionally biased region" description="Low complexity" evidence="6">
    <location>
        <begin position="215"/>
        <end position="237"/>
    </location>
</feature>
<dbReference type="PROSITE" id="PS50127">
    <property type="entry name" value="UBC_2"/>
    <property type="match status" value="1"/>
</dbReference>
<feature type="region of interest" description="Disordered" evidence="6">
    <location>
        <begin position="1"/>
        <end position="39"/>
    </location>
</feature>
<evidence type="ECO:0000256" key="3">
    <source>
        <dbReference type="ARBA" id="ARBA00022741"/>
    </source>
</evidence>
<evidence type="ECO:0000313" key="8">
    <source>
        <dbReference type="EMBL" id="MBX31846.1"/>
    </source>
</evidence>
<keyword evidence="3" id="KW-0547">Nucleotide-binding</keyword>
<keyword evidence="5" id="KW-0067">ATP-binding</keyword>
<keyword evidence="4" id="KW-0833">Ubl conjugation pathway</keyword>
<dbReference type="CDD" id="cd23837">
    <property type="entry name" value="UBCc_UBE2O"/>
    <property type="match status" value="1"/>
</dbReference>
<evidence type="ECO:0000256" key="1">
    <source>
        <dbReference type="ARBA" id="ARBA00012486"/>
    </source>
</evidence>
<dbReference type="Pfam" id="PF00179">
    <property type="entry name" value="UQ_con"/>
    <property type="match status" value="1"/>
</dbReference>
<sequence length="536" mass="59873">MDLDMDDITAPHQVSISKKMKQSQGALSDEMDVERDEDSAEILTSHEIPEMGGKGKSIIDCSDPLSSIQDASSLGLESSTSITKSVDTVDHLNRTIFGSSNLQNINSFSLDLSNHDEDGDCDDGEDYTNDYSDCDDNDEYLFDDDYLTIQSQFDNVDLPPGVEASVPWLKESAPCGDTISGTSTSAISDLSEIKRKAGIPGLAESIKKPSTPFFSENGSQAASTSSSTVPSESSSNGEVKENEENGLMQNYKQFKQFDTVEDFSDHHYSRVGFSEQQPPKNWGKRIQEEWRSLEKDLPETIFVRVYESRMELLRAVIIGPSGTPYHDGLFIFDCLFPPEYPNKPPMVYYYSGGLRLNPNLYECGKVCLSLLGTWSGQQTEMWIPGKSTMLQVLVSIQALILNAKPFFNEPGYEKSYKGTEGERRSNKYNEDAFILSLKTMMYTLRKPPKYFEDFVHGHFQSRANDILVACKAYMDGATVGTIVIKDGQADTDGAERSASPEFRATLSRMINVIIKNFTRFGLKDCERFHTDKSEDN</sequence>
<dbReference type="GO" id="GO:0005524">
    <property type="term" value="F:ATP binding"/>
    <property type="evidence" value="ECO:0007669"/>
    <property type="project" value="UniProtKB-KW"/>
</dbReference>
<evidence type="ECO:0000256" key="6">
    <source>
        <dbReference type="SAM" id="MobiDB-lite"/>
    </source>
</evidence>
<keyword evidence="2" id="KW-0808">Transferase</keyword>
<dbReference type="PANTHER" id="PTHR46116:SF18">
    <property type="entry name" value="UBIQUITIN-CONJUGATING ENZYME E2 38 ISOFORM X1"/>
    <property type="match status" value="1"/>
</dbReference>
<organism evidence="8">
    <name type="scientific">Rhizophora mucronata</name>
    <name type="common">Asiatic mangrove</name>
    <dbReference type="NCBI Taxonomy" id="61149"/>
    <lineage>
        <taxon>Eukaryota</taxon>
        <taxon>Viridiplantae</taxon>
        <taxon>Streptophyta</taxon>
        <taxon>Embryophyta</taxon>
        <taxon>Tracheophyta</taxon>
        <taxon>Spermatophyta</taxon>
        <taxon>Magnoliopsida</taxon>
        <taxon>eudicotyledons</taxon>
        <taxon>Gunneridae</taxon>
        <taxon>Pentapetalae</taxon>
        <taxon>rosids</taxon>
        <taxon>fabids</taxon>
        <taxon>Malpighiales</taxon>
        <taxon>Rhizophoraceae</taxon>
        <taxon>Rhizophora</taxon>
    </lineage>
</organism>
<dbReference type="InterPro" id="IPR016135">
    <property type="entry name" value="UBQ-conjugating_enzyme/RWD"/>
</dbReference>
<proteinExistence type="predicted"/>
<evidence type="ECO:0000256" key="5">
    <source>
        <dbReference type="ARBA" id="ARBA00022840"/>
    </source>
</evidence>
<feature type="region of interest" description="Disordered" evidence="6">
    <location>
        <begin position="208"/>
        <end position="245"/>
    </location>
</feature>
<dbReference type="FunFam" id="3.10.110.10:FF:000028">
    <property type="entry name" value="Probable ubiquitin-conjugating enzyme E2 23"/>
    <property type="match status" value="1"/>
</dbReference>
<dbReference type="EMBL" id="GGEC01051371">
    <property type="protein sequence ID" value="MBX31855.1"/>
    <property type="molecule type" value="Transcribed_RNA"/>
</dbReference>
<feature type="domain" description="UBC core" evidence="7">
    <location>
        <begin position="281"/>
        <end position="441"/>
    </location>
</feature>
<dbReference type="EMBL" id="GGEC01051354">
    <property type="protein sequence ID" value="MBX31838.1"/>
    <property type="molecule type" value="Transcribed_RNA"/>
</dbReference>
<accession>A0A2P2MNP9</accession>
<evidence type="ECO:0000256" key="2">
    <source>
        <dbReference type="ARBA" id="ARBA00022679"/>
    </source>
</evidence>
<name>A0A2P2MNP9_RHIMU</name>
<dbReference type="EMBL" id="GGEC01051362">
    <property type="protein sequence ID" value="MBX31846.1"/>
    <property type="molecule type" value="Transcribed_RNA"/>
</dbReference>
<dbReference type="AlphaFoldDB" id="A0A2P2MNP9"/>
<reference evidence="8" key="1">
    <citation type="submission" date="2018-02" db="EMBL/GenBank/DDBJ databases">
        <title>Rhizophora mucronata_Transcriptome.</title>
        <authorList>
            <person name="Meera S.P."/>
            <person name="Sreeshan A."/>
            <person name="Augustine A."/>
        </authorList>
    </citation>
    <scope>NUCLEOTIDE SEQUENCE</scope>
    <source>
        <tissue evidence="8">Leaf</tissue>
    </source>
</reference>
<dbReference type="GO" id="GO:0061631">
    <property type="term" value="F:ubiquitin conjugating enzyme activity"/>
    <property type="evidence" value="ECO:0007669"/>
    <property type="project" value="UniProtKB-EC"/>
</dbReference>
<feature type="compositionally biased region" description="Polar residues" evidence="6">
    <location>
        <begin position="12"/>
        <end position="26"/>
    </location>
</feature>
<dbReference type="EMBL" id="GGEC01051368">
    <property type="protein sequence ID" value="MBX31852.1"/>
    <property type="molecule type" value="Transcribed_RNA"/>
</dbReference>
<evidence type="ECO:0000259" key="7">
    <source>
        <dbReference type="PROSITE" id="PS50127"/>
    </source>
</evidence>
<protein>
    <recommendedName>
        <fullName evidence="1">E2 ubiquitin-conjugating enzyme</fullName>
        <ecNumber evidence="1">2.3.2.23</ecNumber>
    </recommendedName>
</protein>
<dbReference type="InterPro" id="IPR000608">
    <property type="entry name" value="UBC"/>
</dbReference>
<dbReference type="EC" id="2.3.2.23" evidence="1"/>
<dbReference type="PANTHER" id="PTHR46116">
    <property type="entry name" value="(E3-INDEPENDENT) E2 UBIQUITIN-CONJUGATING ENZYME"/>
    <property type="match status" value="1"/>
</dbReference>
<dbReference type="Gene3D" id="3.10.110.10">
    <property type="entry name" value="Ubiquitin Conjugating Enzyme"/>
    <property type="match status" value="1"/>
</dbReference>
<dbReference type="SUPFAM" id="SSF54495">
    <property type="entry name" value="UBC-like"/>
    <property type="match status" value="1"/>
</dbReference>